<evidence type="ECO:0000313" key="4">
    <source>
        <dbReference type="Proteomes" id="UP001285441"/>
    </source>
</evidence>
<evidence type="ECO:0000313" key="3">
    <source>
        <dbReference type="EMBL" id="KAK3395058.1"/>
    </source>
</evidence>
<keyword evidence="4" id="KW-1185">Reference proteome</keyword>
<gene>
    <name evidence="3" type="ORF">B0H63DRAFT_533555</name>
</gene>
<dbReference type="InterPro" id="IPR011008">
    <property type="entry name" value="Dimeric_a/b-barrel"/>
</dbReference>
<comment type="caution">
    <text evidence="3">The sequence shown here is derived from an EMBL/GenBank/DDBJ whole genome shotgun (WGS) entry which is preliminary data.</text>
</comment>
<dbReference type="Gene3D" id="3.30.70.100">
    <property type="match status" value="1"/>
</dbReference>
<feature type="domain" description="ABM" evidence="2">
    <location>
        <begin position="154"/>
        <end position="214"/>
    </location>
</feature>
<name>A0AAE0P7Z4_9PEZI</name>
<dbReference type="PANTHER" id="PTHR40624:SF1">
    <property type="entry name" value="BIOSYNTHESIS MONOOXYGENASE, PUTATIVE (AFU_ORTHOLOGUE AFUA_1G12025)-RELATED"/>
    <property type="match status" value="1"/>
</dbReference>
<sequence>MRSHSSSLLAPFALWLCQASAAGPPVFSITTFTTSSTALRDQLISRHDNISRWSCANEPGVAKYALAIPRGGGNNLTAYAIAEYDDDAALNKHLAADEVSKTLLDWSKATPNLFAKDPTVQNLTVVDGTNFVKPEFAKAADPYIVVEAQTYLQGGLHHALEHWEEEVDASRQENGTLAFGLYTDPANKNGLWIVAAYESEEYLTNTHAKSPTALEVEEHTSGMRKSLQRTLLQKSGGFLYRGSPSSCG</sequence>
<keyword evidence="1" id="KW-0732">Signal</keyword>
<dbReference type="Pfam" id="PF03992">
    <property type="entry name" value="ABM"/>
    <property type="match status" value="1"/>
</dbReference>
<dbReference type="InterPro" id="IPR007138">
    <property type="entry name" value="ABM_dom"/>
</dbReference>
<protein>
    <recommendedName>
        <fullName evidence="2">ABM domain-containing protein</fullName>
    </recommendedName>
</protein>
<proteinExistence type="predicted"/>
<evidence type="ECO:0000259" key="2">
    <source>
        <dbReference type="Pfam" id="PF03992"/>
    </source>
</evidence>
<dbReference type="AlphaFoldDB" id="A0AAE0P7Z4"/>
<feature type="signal peptide" evidence="1">
    <location>
        <begin position="1"/>
        <end position="22"/>
    </location>
</feature>
<dbReference type="EMBL" id="JAULSW010000001">
    <property type="protein sequence ID" value="KAK3395058.1"/>
    <property type="molecule type" value="Genomic_DNA"/>
</dbReference>
<reference evidence="3" key="2">
    <citation type="submission" date="2023-06" db="EMBL/GenBank/DDBJ databases">
        <authorList>
            <consortium name="Lawrence Berkeley National Laboratory"/>
            <person name="Haridas S."/>
            <person name="Hensen N."/>
            <person name="Bonometti L."/>
            <person name="Westerberg I."/>
            <person name="Brannstrom I.O."/>
            <person name="Guillou S."/>
            <person name="Cros-Aarteil S."/>
            <person name="Calhoun S."/>
            <person name="Kuo A."/>
            <person name="Mondo S."/>
            <person name="Pangilinan J."/>
            <person name="Riley R."/>
            <person name="LaButti K."/>
            <person name="Andreopoulos B."/>
            <person name="Lipzen A."/>
            <person name="Chen C."/>
            <person name="Yanf M."/>
            <person name="Daum C."/>
            <person name="Ng V."/>
            <person name="Clum A."/>
            <person name="Steindorff A."/>
            <person name="Ohm R."/>
            <person name="Martin F."/>
            <person name="Silar P."/>
            <person name="Natvig D."/>
            <person name="Lalanne C."/>
            <person name="Gautier V."/>
            <person name="Ament-velasquez S.L."/>
            <person name="Kruys A."/>
            <person name="Hutchinson M.I."/>
            <person name="Powell A.J."/>
            <person name="Barry K."/>
            <person name="Miller A.N."/>
            <person name="Grigoriev I.V."/>
            <person name="Debuchy R."/>
            <person name="Gladieux P."/>
            <person name="Thoren M.H."/>
            <person name="Johannesson H."/>
        </authorList>
    </citation>
    <scope>NUCLEOTIDE SEQUENCE</scope>
    <source>
        <strain evidence="3">CBS 232.78</strain>
    </source>
</reference>
<dbReference type="PANTHER" id="PTHR40624">
    <property type="entry name" value="BIOSYNTHESIS MONOOXYGENASE, PUTATIVE (AFU_ORTHOLOGUE AFUA_1G12025)-RELATED"/>
    <property type="match status" value="1"/>
</dbReference>
<dbReference type="SUPFAM" id="SSF54909">
    <property type="entry name" value="Dimeric alpha+beta barrel"/>
    <property type="match status" value="1"/>
</dbReference>
<feature type="chain" id="PRO_5042285560" description="ABM domain-containing protein" evidence="1">
    <location>
        <begin position="23"/>
        <end position="248"/>
    </location>
</feature>
<accession>A0AAE0P7Z4</accession>
<evidence type="ECO:0000256" key="1">
    <source>
        <dbReference type="SAM" id="SignalP"/>
    </source>
</evidence>
<dbReference type="Proteomes" id="UP001285441">
    <property type="component" value="Unassembled WGS sequence"/>
</dbReference>
<reference evidence="3" key="1">
    <citation type="journal article" date="2023" name="Mol. Phylogenet. Evol.">
        <title>Genome-scale phylogeny and comparative genomics of the fungal order Sordariales.</title>
        <authorList>
            <person name="Hensen N."/>
            <person name="Bonometti L."/>
            <person name="Westerberg I."/>
            <person name="Brannstrom I.O."/>
            <person name="Guillou S."/>
            <person name="Cros-Aarteil S."/>
            <person name="Calhoun S."/>
            <person name="Haridas S."/>
            <person name="Kuo A."/>
            <person name="Mondo S."/>
            <person name="Pangilinan J."/>
            <person name="Riley R."/>
            <person name="LaButti K."/>
            <person name="Andreopoulos B."/>
            <person name="Lipzen A."/>
            <person name="Chen C."/>
            <person name="Yan M."/>
            <person name="Daum C."/>
            <person name="Ng V."/>
            <person name="Clum A."/>
            <person name="Steindorff A."/>
            <person name="Ohm R.A."/>
            <person name="Martin F."/>
            <person name="Silar P."/>
            <person name="Natvig D.O."/>
            <person name="Lalanne C."/>
            <person name="Gautier V."/>
            <person name="Ament-Velasquez S.L."/>
            <person name="Kruys A."/>
            <person name="Hutchinson M.I."/>
            <person name="Powell A.J."/>
            <person name="Barry K."/>
            <person name="Miller A.N."/>
            <person name="Grigoriev I.V."/>
            <person name="Debuchy R."/>
            <person name="Gladieux P."/>
            <person name="Hiltunen Thoren M."/>
            <person name="Johannesson H."/>
        </authorList>
    </citation>
    <scope>NUCLEOTIDE SEQUENCE</scope>
    <source>
        <strain evidence="3">CBS 232.78</strain>
    </source>
</reference>
<organism evidence="3 4">
    <name type="scientific">Podospora didyma</name>
    <dbReference type="NCBI Taxonomy" id="330526"/>
    <lineage>
        <taxon>Eukaryota</taxon>
        <taxon>Fungi</taxon>
        <taxon>Dikarya</taxon>
        <taxon>Ascomycota</taxon>
        <taxon>Pezizomycotina</taxon>
        <taxon>Sordariomycetes</taxon>
        <taxon>Sordariomycetidae</taxon>
        <taxon>Sordariales</taxon>
        <taxon>Podosporaceae</taxon>
        <taxon>Podospora</taxon>
    </lineage>
</organism>